<dbReference type="InterPro" id="IPR029070">
    <property type="entry name" value="Chitinase_insertion_sf"/>
</dbReference>
<dbReference type="CDD" id="cd06922">
    <property type="entry name" value="ChtBD1_GH18_1"/>
    <property type="match status" value="1"/>
</dbReference>
<organism evidence="5 6">
    <name type="scientific">Bombardia bombarda</name>
    <dbReference type="NCBI Taxonomy" id="252184"/>
    <lineage>
        <taxon>Eukaryota</taxon>
        <taxon>Fungi</taxon>
        <taxon>Dikarya</taxon>
        <taxon>Ascomycota</taxon>
        <taxon>Pezizomycotina</taxon>
        <taxon>Sordariomycetes</taxon>
        <taxon>Sordariomycetidae</taxon>
        <taxon>Sordariales</taxon>
        <taxon>Lasiosphaeriaceae</taxon>
        <taxon>Bombardia</taxon>
    </lineage>
</organism>
<dbReference type="InterPro" id="IPR017853">
    <property type="entry name" value="GH"/>
</dbReference>
<dbReference type="SMART" id="SM00636">
    <property type="entry name" value="Glyco_18"/>
    <property type="match status" value="1"/>
</dbReference>
<dbReference type="GO" id="GO:0008061">
    <property type="term" value="F:chitin binding"/>
    <property type="evidence" value="ECO:0007669"/>
    <property type="project" value="UniProtKB-KW"/>
</dbReference>
<dbReference type="InterPro" id="IPR036861">
    <property type="entry name" value="Endochitinase-like_sf"/>
</dbReference>
<protein>
    <recommendedName>
        <fullName evidence="2">chitinase</fullName>
        <ecNumber evidence="2">3.2.1.14</ecNumber>
    </recommendedName>
</protein>
<dbReference type="CDD" id="cd00035">
    <property type="entry name" value="ChtBD1"/>
    <property type="match status" value="1"/>
</dbReference>
<keyword evidence="6" id="KW-1185">Reference proteome</keyword>
<evidence type="ECO:0000256" key="2">
    <source>
        <dbReference type="ARBA" id="ARBA00012729"/>
    </source>
</evidence>
<dbReference type="Pfam" id="PF00187">
    <property type="entry name" value="Chitin_bind_1"/>
    <property type="match status" value="1"/>
</dbReference>
<dbReference type="PROSITE" id="PS51910">
    <property type="entry name" value="GH18_2"/>
    <property type="match status" value="1"/>
</dbReference>
<evidence type="ECO:0000259" key="4">
    <source>
        <dbReference type="PROSITE" id="PS51910"/>
    </source>
</evidence>
<dbReference type="Pfam" id="PF00704">
    <property type="entry name" value="Glyco_hydro_18"/>
    <property type="match status" value="1"/>
</dbReference>
<dbReference type="GO" id="GO:0008843">
    <property type="term" value="F:endochitinase activity"/>
    <property type="evidence" value="ECO:0007669"/>
    <property type="project" value="UniProtKB-EC"/>
</dbReference>
<dbReference type="InterPro" id="IPR011583">
    <property type="entry name" value="Chitinase_II/V-like_cat"/>
</dbReference>
<dbReference type="InterPro" id="IPR001223">
    <property type="entry name" value="Glyco_hydro18_cat"/>
</dbReference>
<dbReference type="GO" id="GO:0005975">
    <property type="term" value="P:carbohydrate metabolic process"/>
    <property type="evidence" value="ECO:0007669"/>
    <property type="project" value="InterPro"/>
</dbReference>
<sequence>MWISPPLELLVIDYGSSSTRSCSFVSFSSLSVLVTAVGGFVQSPVAVMLFLKTAMLAVSALVVLVTAQDYSCGVGKPCALGCCGKTGVCGMGPTFCGTGNCTSECTAKADCNPGWDSKYSTQDKCPLNVCCSKFGFCGTTAEFCGTNTVKKPSSSGTNSNGRTIGYYEAWSTTRACDGMYPENIPAGAYTHLNYAFAFVDPVSFAIAPMSDLDKELWPRFTALKETNPGLQTWISVGGWSMNDPEQPTAKTFSNLAASTAAQQKFFKSLISFMQTYGFDGADIDWEYPVAVERSGIPADYANYVTFLKNMKAAFASSGHKYGLSITVPSSYWYLRNFDIVGIAKTVDFISIMTYDLHGTWDSTIASLGPKVMAHTNLTEIDQTMDLFWRNDIDPKKLNLGLGFYGRSFTLTDPTCKKAGCGFSGGGRPGSCTDSAGTLSFTEIQRLVDAGATMTLDKAAAVQIVTYDKDQWVSFDNAETFKMKLDYANKLGLGGTLVWAASTDDSVGTAAAALSATTGRMALSLKMTTRAVDPITTCVWGECKPKGKTTCPQDGLSAAQFASGKGKGNVGFYNACPEGQERAYCCPKNDVPTCQWRGHGINCSKEKCTDDEVEVTTNVGGCWFGHTRLCCKKTTSDAAIGQCKWEGASPFCSAVIDKQYGCDESDRSSLTYSNYGAGGEEPCVLGYKSLCCVKPAPFSNCEWVRSSGLWSKIAHPLTCDGSCPSGKTPIANDPSGCFGTGSQFFCCENPSKTPDIPVKNDFCFSTEGDFVEATEKDEDAIDSHDILELWWYEDECFAIPNTADPSVHKRAVDISSSYDLSGLEPNEILTLWTDSGMSYQFPITDEFAREIFDKSLAAGFRDSLGGGYENVGVTTNGTSIEERTGSRISKICNANNVQINSFSTSTYPGSQSLIKNSGRLVFASVTTGGCLALNLGKVAHGALAAGVKVVVEHVTELQTPKNFMNAILKAKLPGGAAASKLRYDAVAVFTKGGYFDKTLTQLGIANTFPNANPNEALSKQFFTIFGNAVDVDNLQILTAKANSLKAAVWGIFVNINADSKWAKMSETTRVAVISELKLVVDYMNQADVQTSFKLTYDKWRSIFAALDSSGAIPVVNAGGIGLEAALKEYYAAFFPEMQKNLQAYVLRRLPDMITYWQSPAGIALKGATEAAAIVVKLNNLKNNAGTTLKIGSSFI</sequence>
<name>A0AA40CAQ2_9PEZI</name>
<dbReference type="EMBL" id="JAULSR010000002">
    <property type="protein sequence ID" value="KAK0630488.1"/>
    <property type="molecule type" value="Genomic_DNA"/>
</dbReference>
<accession>A0AA40CAQ2</accession>
<dbReference type="PANTHER" id="PTHR11177">
    <property type="entry name" value="CHITINASE"/>
    <property type="match status" value="1"/>
</dbReference>
<dbReference type="SUPFAM" id="SSF51445">
    <property type="entry name" value="(Trans)glycosidases"/>
    <property type="match status" value="1"/>
</dbReference>
<feature type="domain" description="GH18" evidence="4">
    <location>
        <begin position="161"/>
        <end position="516"/>
    </location>
</feature>
<dbReference type="Proteomes" id="UP001174934">
    <property type="component" value="Unassembled WGS sequence"/>
</dbReference>
<dbReference type="Gene3D" id="3.20.20.80">
    <property type="entry name" value="Glycosidases"/>
    <property type="match status" value="1"/>
</dbReference>
<evidence type="ECO:0000256" key="3">
    <source>
        <dbReference type="ARBA" id="ARBA00022669"/>
    </source>
</evidence>
<dbReference type="InterPro" id="IPR018371">
    <property type="entry name" value="Chitin-binding_1_CS"/>
</dbReference>
<dbReference type="AlphaFoldDB" id="A0AA40CAQ2"/>
<keyword evidence="3" id="KW-0147">Chitin-binding</keyword>
<dbReference type="Gene3D" id="3.30.60.10">
    <property type="entry name" value="Endochitinase-like"/>
    <property type="match status" value="1"/>
</dbReference>
<comment type="caution">
    <text evidence="5">The sequence shown here is derived from an EMBL/GenBank/DDBJ whole genome shotgun (WGS) entry which is preliminary data.</text>
</comment>
<dbReference type="SMART" id="SM00270">
    <property type="entry name" value="ChtBD1"/>
    <property type="match status" value="2"/>
</dbReference>
<dbReference type="EC" id="3.2.1.14" evidence="2"/>
<dbReference type="InterPro" id="IPR001002">
    <property type="entry name" value="Chitin-bd_1"/>
</dbReference>
<proteinExistence type="inferred from homology"/>
<comment type="similarity">
    <text evidence="1">Belongs to the glycosyl hydrolase 18 family. Chitinase class V subfamily.</text>
</comment>
<dbReference type="InterPro" id="IPR050314">
    <property type="entry name" value="Glycosyl_Hydrlase_18"/>
</dbReference>
<dbReference type="PANTHER" id="PTHR11177:SF333">
    <property type="entry name" value="CHITINASE"/>
    <property type="match status" value="1"/>
</dbReference>
<reference evidence="5" key="1">
    <citation type="submission" date="2023-06" db="EMBL/GenBank/DDBJ databases">
        <title>Genome-scale phylogeny and comparative genomics of the fungal order Sordariales.</title>
        <authorList>
            <consortium name="Lawrence Berkeley National Laboratory"/>
            <person name="Hensen N."/>
            <person name="Bonometti L."/>
            <person name="Westerberg I."/>
            <person name="Brannstrom I.O."/>
            <person name="Guillou S."/>
            <person name="Cros-Aarteil S."/>
            <person name="Calhoun S."/>
            <person name="Haridas S."/>
            <person name="Kuo A."/>
            <person name="Mondo S."/>
            <person name="Pangilinan J."/>
            <person name="Riley R."/>
            <person name="LaButti K."/>
            <person name="Andreopoulos B."/>
            <person name="Lipzen A."/>
            <person name="Chen C."/>
            <person name="Yanf M."/>
            <person name="Daum C."/>
            <person name="Ng V."/>
            <person name="Clum A."/>
            <person name="Steindorff A."/>
            <person name="Ohm R."/>
            <person name="Martin F."/>
            <person name="Silar P."/>
            <person name="Natvig D."/>
            <person name="Lalanne C."/>
            <person name="Gautier V."/>
            <person name="Ament-velasquez S.L."/>
            <person name="Kruys A."/>
            <person name="Hutchinson M.I."/>
            <person name="Powell A.J."/>
            <person name="Barry K."/>
            <person name="Miller A.N."/>
            <person name="Grigoriev I.V."/>
            <person name="Debuchy R."/>
            <person name="Gladieux P."/>
            <person name="Thoren M.H."/>
            <person name="Johannesson H."/>
        </authorList>
    </citation>
    <scope>NUCLEOTIDE SEQUENCE</scope>
    <source>
        <strain evidence="5">SMH3391-2</strain>
    </source>
</reference>
<gene>
    <name evidence="5" type="ORF">B0T17DRAFT_222151</name>
</gene>
<evidence type="ECO:0000256" key="1">
    <source>
        <dbReference type="ARBA" id="ARBA00008682"/>
    </source>
</evidence>
<dbReference type="PROSITE" id="PS00026">
    <property type="entry name" value="CHIT_BIND_I_1"/>
    <property type="match status" value="1"/>
</dbReference>
<evidence type="ECO:0000313" key="6">
    <source>
        <dbReference type="Proteomes" id="UP001174934"/>
    </source>
</evidence>
<evidence type="ECO:0000313" key="5">
    <source>
        <dbReference type="EMBL" id="KAK0630488.1"/>
    </source>
</evidence>
<dbReference type="Gene3D" id="3.10.50.10">
    <property type="match status" value="1"/>
</dbReference>
<dbReference type="SUPFAM" id="SSF54556">
    <property type="entry name" value="Chitinase insertion domain"/>
    <property type="match status" value="1"/>
</dbReference>
<dbReference type="SUPFAM" id="SSF57016">
    <property type="entry name" value="Plant lectins/antimicrobial peptides"/>
    <property type="match status" value="1"/>
</dbReference>